<proteinExistence type="predicted"/>
<feature type="coiled-coil region" evidence="1">
    <location>
        <begin position="585"/>
        <end position="626"/>
    </location>
</feature>
<organism evidence="4 5">
    <name type="scientific">Tanacetum coccineum</name>
    <dbReference type="NCBI Taxonomy" id="301880"/>
    <lineage>
        <taxon>Eukaryota</taxon>
        <taxon>Viridiplantae</taxon>
        <taxon>Streptophyta</taxon>
        <taxon>Embryophyta</taxon>
        <taxon>Tracheophyta</taxon>
        <taxon>Spermatophyta</taxon>
        <taxon>Magnoliopsida</taxon>
        <taxon>eudicotyledons</taxon>
        <taxon>Gunneridae</taxon>
        <taxon>Pentapetalae</taxon>
        <taxon>asterids</taxon>
        <taxon>campanulids</taxon>
        <taxon>Asterales</taxon>
        <taxon>Asteraceae</taxon>
        <taxon>Asteroideae</taxon>
        <taxon>Anthemideae</taxon>
        <taxon>Anthemidinae</taxon>
        <taxon>Tanacetum</taxon>
    </lineage>
</organism>
<feature type="region of interest" description="Disordered" evidence="2">
    <location>
        <begin position="359"/>
        <end position="418"/>
    </location>
</feature>
<dbReference type="Proteomes" id="UP001151760">
    <property type="component" value="Unassembled WGS sequence"/>
</dbReference>
<reference evidence="4" key="1">
    <citation type="journal article" date="2022" name="Int. J. Mol. Sci.">
        <title>Draft Genome of Tanacetum Coccineum: Genomic Comparison of Closely Related Tanacetum-Family Plants.</title>
        <authorList>
            <person name="Yamashiro T."/>
            <person name="Shiraishi A."/>
            <person name="Nakayama K."/>
            <person name="Satake H."/>
        </authorList>
    </citation>
    <scope>NUCLEOTIDE SEQUENCE</scope>
</reference>
<feature type="domain" description="Reverse transcriptase Ty1/copia-type" evidence="3">
    <location>
        <begin position="23"/>
        <end position="130"/>
    </location>
</feature>
<keyword evidence="5" id="KW-1185">Reference proteome</keyword>
<feature type="region of interest" description="Disordered" evidence="2">
    <location>
        <begin position="695"/>
        <end position="717"/>
    </location>
</feature>
<reference evidence="4" key="2">
    <citation type="submission" date="2022-01" db="EMBL/GenBank/DDBJ databases">
        <authorList>
            <person name="Yamashiro T."/>
            <person name="Shiraishi A."/>
            <person name="Satake H."/>
            <person name="Nakayama K."/>
        </authorList>
    </citation>
    <scope>NUCLEOTIDE SEQUENCE</scope>
</reference>
<evidence type="ECO:0000313" key="4">
    <source>
        <dbReference type="EMBL" id="GJT52821.1"/>
    </source>
</evidence>
<evidence type="ECO:0000313" key="5">
    <source>
        <dbReference type="Proteomes" id="UP001151760"/>
    </source>
</evidence>
<accession>A0ABQ5EPD6</accession>
<evidence type="ECO:0000259" key="3">
    <source>
        <dbReference type="Pfam" id="PF07727"/>
    </source>
</evidence>
<evidence type="ECO:0000256" key="2">
    <source>
        <dbReference type="SAM" id="MobiDB-lite"/>
    </source>
</evidence>
<dbReference type="InterPro" id="IPR013103">
    <property type="entry name" value="RVT_2"/>
</dbReference>
<dbReference type="SUPFAM" id="SSF56672">
    <property type="entry name" value="DNA/RNA polymerases"/>
    <property type="match status" value="1"/>
</dbReference>
<keyword evidence="1" id="KW-0175">Coiled coil</keyword>
<dbReference type="InterPro" id="IPR043502">
    <property type="entry name" value="DNA/RNA_pol_sf"/>
</dbReference>
<dbReference type="Pfam" id="PF07727">
    <property type="entry name" value="RVT_2"/>
    <property type="match status" value="1"/>
</dbReference>
<comment type="caution">
    <text evidence="4">The sequence shown here is derived from an EMBL/GenBank/DDBJ whole genome shotgun (WGS) entry which is preliminary data.</text>
</comment>
<protein>
    <submittedName>
        <fullName evidence="4">Gypsy type transposase</fullName>
    </submittedName>
</protein>
<sequence length="717" mass="79671">MQSWDAALWKEAIDDEISFIMENNTWVLSDLPPGCKPLGCKWIFKRKMKVDGTIDKFKARLVIQGFRQKEGIDYFDTYAPIARITTIRLLLALVVIHNLVIHQMDVKTAFLNGDLEEEVYMKQPKGFVMPGGRVGKVRYWVPAVIYLEWVIIDGQIGKVRYWVTTGKEGRRTTVYFYQAAYPRGRQDPLNPGLAACSWSLLWTVDVFSFAYLPLLSFILLPGFPPFESFIMSLEESDDLAILDAEPVGPTLEVGSLPKFDMHIHKSTLTGTQVKWLTKCYGIPKDLRPRVPPEGMTMNVLPNDAIGLYAHHFQQGGLRGALTSRYGATDSSCRHNEDIPPKTGDMITAEIPCQKVLEDKEKKKRKAQEKAAANAPAADIQAGETVAKDAGRAGPRKKRKVRSGPQVQPVSEHVYSPTPLNHAKPLEILVDEEPLPPPLPAGRMGILRNQTDEHASPPRVIAIGETVIGEGGQGNTGTAVAIEGHGDNEGGLSGLWTQPSPAHHSGVRDESAIKRSWKLLCQSSQHQANVLLRFEALKEQHADLVYTHVSCQDVKARYKECKKELATVRSAYDEIVSAYDQLSKSYDGALTREKSLQDRLEELEEALKQAEVDAHQLRLEKERLFSLAVGKGFIDGISIGRKEPNIQAILKATPNVDPATSETFMGAYEKLFDKRYPYVDKVARMYLLDLSGLQNIMPDETGPTPGGGSRDTPTASYA</sequence>
<dbReference type="EMBL" id="BQNB010016531">
    <property type="protein sequence ID" value="GJT52821.1"/>
    <property type="molecule type" value="Genomic_DNA"/>
</dbReference>
<evidence type="ECO:0000256" key="1">
    <source>
        <dbReference type="SAM" id="Coils"/>
    </source>
</evidence>
<gene>
    <name evidence="4" type="ORF">Tco_0978978</name>
</gene>
<name>A0ABQ5EPD6_9ASTR</name>